<feature type="region of interest" description="Disordered" evidence="1">
    <location>
        <begin position="385"/>
        <end position="408"/>
    </location>
</feature>
<reference evidence="3" key="1">
    <citation type="submission" date="2024-04" db="EMBL/GenBank/DDBJ databases">
        <authorList>
            <person name="Shaw F."/>
            <person name="Minotto A."/>
        </authorList>
    </citation>
    <scope>NUCLEOTIDE SEQUENCE [LARGE SCALE GENOMIC DNA]</scope>
</reference>
<feature type="compositionally biased region" description="Acidic residues" evidence="1">
    <location>
        <begin position="617"/>
        <end position="626"/>
    </location>
</feature>
<protein>
    <submittedName>
        <fullName evidence="2">Uncharacterized protein</fullName>
    </submittedName>
</protein>
<accession>A0ABP1E5F8</accession>
<gene>
    <name evidence="2" type="ORF">GFSPODELE1_LOCUS10114</name>
</gene>
<feature type="compositionally biased region" description="Basic and acidic residues" evidence="1">
    <location>
        <begin position="305"/>
        <end position="315"/>
    </location>
</feature>
<organism evidence="2 3">
    <name type="scientific">Somion occarium</name>
    <dbReference type="NCBI Taxonomy" id="3059160"/>
    <lineage>
        <taxon>Eukaryota</taxon>
        <taxon>Fungi</taxon>
        <taxon>Dikarya</taxon>
        <taxon>Basidiomycota</taxon>
        <taxon>Agaricomycotina</taxon>
        <taxon>Agaricomycetes</taxon>
        <taxon>Polyporales</taxon>
        <taxon>Cerrenaceae</taxon>
        <taxon>Somion</taxon>
    </lineage>
</organism>
<feature type="compositionally biased region" description="Polar residues" evidence="1">
    <location>
        <begin position="232"/>
        <end position="262"/>
    </location>
</feature>
<feature type="compositionally biased region" description="Basic and acidic residues" evidence="1">
    <location>
        <begin position="388"/>
        <end position="397"/>
    </location>
</feature>
<evidence type="ECO:0000313" key="2">
    <source>
        <dbReference type="EMBL" id="CAL1715217.1"/>
    </source>
</evidence>
<feature type="compositionally biased region" description="Low complexity" evidence="1">
    <location>
        <begin position="561"/>
        <end position="573"/>
    </location>
</feature>
<dbReference type="Proteomes" id="UP001497453">
    <property type="component" value="Chromosome 8"/>
</dbReference>
<evidence type="ECO:0000256" key="1">
    <source>
        <dbReference type="SAM" id="MobiDB-lite"/>
    </source>
</evidence>
<feature type="compositionally biased region" description="Basic and acidic residues" evidence="1">
    <location>
        <begin position="497"/>
        <end position="513"/>
    </location>
</feature>
<feature type="region of interest" description="Disordered" evidence="1">
    <location>
        <begin position="75"/>
        <end position="96"/>
    </location>
</feature>
<name>A0ABP1E5F8_9APHY</name>
<sequence length="635" mass="69640">MAQSSRFPLKTYSNRRTRAQRLGVERVKDIRPSSPLERLDDEEDLSVAQMSRRMKKRTRNISRKGSLEDMTLSKASKPRGNAIAGKNDINNIPGAQKSFPLKRQDVNDLSYQTPHPVDTPIKKCEDDKVLPEQLSPVPTARRMLSRASSRNMKENTTNRSLASPFSSRPGSRASSPNPEYQGPGKRPRLHVKSRTLSSSNIRKKSSMPALRRTPNAPHRYETPNAPQPAYMPSSTSGVQSSTHNRTTSIPALPTSSLDQISPQNWHIPSRALHRSPEALGEPPDNSFIDHASFYLDTPLQVSTPAREKPRPDPRKTRQASIYSDDSDLDLSDASDSPTQKSLAIVRALVPPASPRVPGRRRRTIMHVSSDSIFSSALDFSTYVTDDESPGHVRRTTERPSSVATRQPGASKVLDADTNLGVGLDAAFSPAPAFSLDDPIATGKRPIRAKASPNSDDDVRDLLSTLDLNEPLLDLNVEPVDPAFDDASPMDSASTSRGNREATKPRRKRGDTIRASDYPRPPIVLLPATKTVNSTTTEPPAARARTTTRRTRSGTVTQADPAVQASASAVGSSVNSKRSAAQTGPSKLTRTRTEVKKHKRRSQVLVKPTLFDAPPPPADDEDDELLLTDDSWKDCQ</sequence>
<proteinExistence type="predicted"/>
<evidence type="ECO:0000313" key="3">
    <source>
        <dbReference type="Proteomes" id="UP001497453"/>
    </source>
</evidence>
<feature type="region of interest" description="Disordered" evidence="1">
    <location>
        <begin position="109"/>
        <end position="262"/>
    </location>
</feature>
<feature type="compositionally biased region" description="Polar residues" evidence="1">
    <location>
        <begin position="146"/>
        <end position="178"/>
    </location>
</feature>
<feature type="region of interest" description="Disordered" evidence="1">
    <location>
        <begin position="478"/>
        <end position="635"/>
    </location>
</feature>
<feature type="compositionally biased region" description="Basic and acidic residues" evidence="1">
    <location>
        <begin position="120"/>
        <end position="130"/>
    </location>
</feature>
<feature type="compositionally biased region" description="Polar residues" evidence="1">
    <location>
        <begin position="574"/>
        <end position="587"/>
    </location>
</feature>
<keyword evidence="3" id="KW-1185">Reference proteome</keyword>
<dbReference type="EMBL" id="OZ037951">
    <property type="protein sequence ID" value="CAL1715217.1"/>
    <property type="molecule type" value="Genomic_DNA"/>
</dbReference>
<feature type="region of interest" description="Disordered" evidence="1">
    <location>
        <begin position="298"/>
        <end position="337"/>
    </location>
</feature>
<feature type="compositionally biased region" description="Low complexity" evidence="1">
    <location>
        <begin position="534"/>
        <end position="544"/>
    </location>
</feature>